<protein>
    <recommendedName>
        <fullName evidence="1">DUF2399 domain-containing protein</fullName>
    </recommendedName>
</protein>
<accession>A0A1I3RBH6</accession>
<dbReference type="RefSeq" id="WP_092267335.1">
    <property type="nucleotide sequence ID" value="NZ_BJOE01000006.1"/>
</dbReference>
<dbReference type="EMBL" id="FORT01000003">
    <property type="protein sequence ID" value="SFJ42536.1"/>
    <property type="molecule type" value="Genomic_DNA"/>
</dbReference>
<dbReference type="Gene3D" id="3.40.1360.10">
    <property type="match status" value="1"/>
</dbReference>
<dbReference type="AlphaFoldDB" id="A0A1I3RBH6"/>
<dbReference type="InterPro" id="IPR024465">
    <property type="entry name" value="DUF2399"/>
</dbReference>
<dbReference type="STRING" id="1884381.SAMN05518846_103322"/>
<evidence type="ECO:0000313" key="2">
    <source>
        <dbReference type="EMBL" id="SFJ42536.1"/>
    </source>
</evidence>
<name>A0A1I3RBH6_9BACL</name>
<dbReference type="GO" id="GO:0005694">
    <property type="term" value="C:chromosome"/>
    <property type="evidence" value="ECO:0007669"/>
    <property type="project" value="InterPro"/>
</dbReference>
<proteinExistence type="predicted"/>
<feature type="domain" description="DUF2399" evidence="1">
    <location>
        <begin position="296"/>
        <end position="390"/>
    </location>
</feature>
<dbReference type="InterPro" id="IPR036078">
    <property type="entry name" value="Spo11/TopoVI_A_sf"/>
</dbReference>
<reference evidence="3" key="1">
    <citation type="submission" date="2016-10" db="EMBL/GenBank/DDBJ databases">
        <authorList>
            <person name="Varghese N."/>
            <person name="Submissions S."/>
        </authorList>
    </citation>
    <scope>NUCLEOTIDE SEQUENCE [LARGE SCALE GENOMIC DNA]</scope>
    <source>
        <strain evidence="3">OK042</strain>
    </source>
</reference>
<dbReference type="GO" id="GO:0003677">
    <property type="term" value="F:DNA binding"/>
    <property type="evidence" value="ECO:0007669"/>
    <property type="project" value="InterPro"/>
</dbReference>
<evidence type="ECO:0000259" key="1">
    <source>
        <dbReference type="Pfam" id="PF09664"/>
    </source>
</evidence>
<keyword evidence="3" id="KW-1185">Reference proteome</keyword>
<sequence length="441" mass="51109">MDKLDPLLISYIEKFILKSSEQLEMNTGSNQLELPFIDVNIIKRTERTYRVVGVLTLSTSQPDSSDEHPDEELIKLFSSKRKITLDDREPKTMRWLELGWVIREVRFKKDGKTMDSMQYRRGYRFYKYESEKALQRKYAVEELLQTLRESAATFGDSSEIPYATHRKRGLHALTCLISEIAGQMHSELGTSSHFPARWSVSKRMNFLHFIVAFIRLAFSRANFDWKEIGANYYREIGGSKAFDSYKGEFLAQLEEWAQCPADSLGMTSLGKITPLYFSGKITGQFSAYRFGPVHALTDLAIVEEEYTTEATTIWLVENRAILTRMAAEQGFLQETNSIVLCADGHLRSSHRLCIRQLVKNGTPEQIIIWSDYDPDGLIIAKELYLAVDHHRVAFKWITHDFKVMTSWEDYEEYMKAFLKQHRAEQEQVLGGAEDWKKWIAL</sequence>
<dbReference type="Proteomes" id="UP000198915">
    <property type="component" value="Unassembled WGS sequence"/>
</dbReference>
<organism evidence="2 3">
    <name type="scientific">Brevibacillus centrosporus</name>
    <dbReference type="NCBI Taxonomy" id="54910"/>
    <lineage>
        <taxon>Bacteria</taxon>
        <taxon>Bacillati</taxon>
        <taxon>Bacillota</taxon>
        <taxon>Bacilli</taxon>
        <taxon>Bacillales</taxon>
        <taxon>Paenibacillaceae</taxon>
        <taxon>Brevibacillus</taxon>
    </lineage>
</organism>
<dbReference type="Pfam" id="PF09664">
    <property type="entry name" value="DUF2399"/>
    <property type="match status" value="1"/>
</dbReference>
<dbReference type="CDD" id="cd00188">
    <property type="entry name" value="TOPRIM"/>
    <property type="match status" value="1"/>
</dbReference>
<dbReference type="SUPFAM" id="SSF56726">
    <property type="entry name" value="DNA topoisomerase IV, alpha subunit"/>
    <property type="match status" value="1"/>
</dbReference>
<evidence type="ECO:0000313" key="3">
    <source>
        <dbReference type="Proteomes" id="UP000198915"/>
    </source>
</evidence>
<gene>
    <name evidence="2" type="ORF">SAMN05518846_103322</name>
</gene>